<dbReference type="InterPro" id="IPR000531">
    <property type="entry name" value="Beta-barrel_TonB"/>
</dbReference>
<feature type="chain" id="PRO_5003215175" evidence="10">
    <location>
        <begin position="26"/>
        <end position="849"/>
    </location>
</feature>
<dbReference type="Pfam" id="PF00593">
    <property type="entry name" value="TonB_dep_Rec_b-barrel"/>
    <property type="match status" value="1"/>
</dbReference>
<dbReference type="GO" id="GO:0009279">
    <property type="term" value="C:cell outer membrane"/>
    <property type="evidence" value="ECO:0007669"/>
    <property type="project" value="UniProtKB-SubCell"/>
</dbReference>
<sequence>MNKLPRASALALSITALLFLPPAHAETKIEPDASGSGVATTLDRLTVTGARATGRTIENSPAPIDVISAQELESTTRTDLFEALNNTLPAWNTPVRANASDLGSMIRVGQLRGLSPNHTLVLVNGKRWHTTALFGAGGLTGQAPVDLATFPTGAIQRLEVLRDGASAIYGSDAIAGVVNIITSQQAEGGEVAYRYGVNDGGEGELHTLTARAGFGLGQEGYINFAIQYDDQDPTITSTDVPLDYPLFFLRDADGNPVVPTGSVWRPQIPEGATLDPREHEVDRGRWRWPINGRRKSELRGFTANAGTPLGESTELFAFFNHARRQAWAPQFFRPVWRDDVVRVIHPDGFQPKEEIREQSVGGTIGLRGSLAGDWQWETSVTHGQDAIRAYIHDSINPTFGLDSQTSFYLGKVRYAATTWNLDLRRGFEVGLASPLELSLGAEARQEDYRKWAGDPQSYTHGGGLILDGPNAGKPYSRAVGYSQALAGFSPDDAVEVGRDNWAVYAGLSLNPVERWTVDLAARHEDYEDFGTASTWRLSSRVELGRRWALRGTASTGFQAPALAAQAHKFTQNSPAGVTYTLQVGSPQAQALGARPLRPEESENYSIGLVFQPWDGASAALDVYRIDVDNRIATSTSISGDSYPGALPLLQSLGYGRADAVSYLLNAANTRNEGVEATFEASSDLGRFGSVRWTAAGNWTRGELRSVAPTPAVLADYDVPVFSRGNSNLLLLLSPKSKQILSADWELGRWSTLLRFTRYGSLERYGVPVGRPASEEVAYTLDPVWITDLDIGFQLNDHLRLAVTASNLFNQLPDRLPAVLTQPGQYYSYPVNGPVSADGGFYSASIEYRW</sequence>
<evidence type="ECO:0000256" key="4">
    <source>
        <dbReference type="ARBA" id="ARBA00022692"/>
    </source>
</evidence>
<feature type="signal peptide" evidence="10">
    <location>
        <begin position="1"/>
        <end position="25"/>
    </location>
</feature>
<dbReference type="Gene3D" id="2.40.170.20">
    <property type="entry name" value="TonB-dependent receptor, beta-barrel domain"/>
    <property type="match status" value="1"/>
</dbReference>
<evidence type="ECO:0000256" key="1">
    <source>
        <dbReference type="ARBA" id="ARBA00004571"/>
    </source>
</evidence>
<dbReference type="STRING" id="743721.Psesu_2542"/>
<comment type="similarity">
    <text evidence="8 9">Belongs to the TonB-dependent receptor family.</text>
</comment>
<keyword evidence="2 8" id="KW-0813">Transport</keyword>
<dbReference type="PROSITE" id="PS52016">
    <property type="entry name" value="TONB_DEPENDENT_REC_3"/>
    <property type="match status" value="1"/>
</dbReference>
<dbReference type="Proteomes" id="UP000008632">
    <property type="component" value="Chromosome"/>
</dbReference>
<dbReference type="OrthoDB" id="9805434at2"/>
<dbReference type="KEGG" id="psu:Psesu_2542"/>
<keyword evidence="10" id="KW-0732">Signal</keyword>
<dbReference type="Pfam" id="PF07715">
    <property type="entry name" value="Plug"/>
    <property type="match status" value="1"/>
</dbReference>
<proteinExistence type="inferred from homology"/>
<gene>
    <name evidence="13" type="ordered locus">Psesu_2542</name>
</gene>
<name>E6WVV1_PSEUU</name>
<dbReference type="InterPro" id="IPR036942">
    <property type="entry name" value="Beta-barrel_TonB_sf"/>
</dbReference>
<keyword evidence="5 9" id="KW-0798">TonB box</keyword>
<evidence type="ECO:0000313" key="14">
    <source>
        <dbReference type="Proteomes" id="UP000008632"/>
    </source>
</evidence>
<dbReference type="InterPro" id="IPR037066">
    <property type="entry name" value="Plug_dom_sf"/>
</dbReference>
<dbReference type="PANTHER" id="PTHR47234">
    <property type="match status" value="1"/>
</dbReference>
<evidence type="ECO:0000259" key="12">
    <source>
        <dbReference type="Pfam" id="PF07715"/>
    </source>
</evidence>
<evidence type="ECO:0000256" key="3">
    <source>
        <dbReference type="ARBA" id="ARBA00022452"/>
    </source>
</evidence>
<evidence type="ECO:0000313" key="13">
    <source>
        <dbReference type="EMBL" id="ADV28374.1"/>
    </source>
</evidence>
<dbReference type="Gene3D" id="2.170.130.10">
    <property type="entry name" value="TonB-dependent receptor, plug domain"/>
    <property type="match status" value="1"/>
</dbReference>
<dbReference type="EMBL" id="CP002446">
    <property type="protein sequence ID" value="ADV28374.1"/>
    <property type="molecule type" value="Genomic_DNA"/>
</dbReference>
<reference evidence="13 14" key="1">
    <citation type="submission" date="2011-01" db="EMBL/GenBank/DDBJ databases">
        <title>Complete sequence of Pseudoxanthomonas suwonensis 11-1.</title>
        <authorList>
            <consortium name="US DOE Joint Genome Institute"/>
            <person name="Lucas S."/>
            <person name="Copeland A."/>
            <person name="Lapidus A."/>
            <person name="Cheng J.-F."/>
            <person name="Goodwin L."/>
            <person name="Pitluck S."/>
            <person name="Teshima H."/>
            <person name="Detter J.C."/>
            <person name="Han C."/>
            <person name="Tapia R."/>
            <person name="Land M."/>
            <person name="Hauser L."/>
            <person name="Kyrpides N."/>
            <person name="Ivanova N."/>
            <person name="Ovchinnikova G."/>
            <person name="Siebers A.K."/>
            <person name="Allgaier M."/>
            <person name="Thelen M.P."/>
            <person name="Hugenholtz P."/>
            <person name="Gladden J."/>
            <person name="Woyke T."/>
        </authorList>
    </citation>
    <scope>NUCLEOTIDE SEQUENCE [LARGE SCALE GENOMIC DNA]</scope>
    <source>
        <strain evidence="14">11-1</strain>
    </source>
</reference>
<keyword evidence="3 8" id="KW-1134">Transmembrane beta strand</keyword>
<evidence type="ECO:0000256" key="9">
    <source>
        <dbReference type="RuleBase" id="RU003357"/>
    </source>
</evidence>
<feature type="domain" description="TonB-dependent receptor-like beta-barrel" evidence="11">
    <location>
        <begin position="350"/>
        <end position="807"/>
    </location>
</feature>
<protein>
    <submittedName>
        <fullName evidence="13">TonB-dependent receptor</fullName>
    </submittedName>
</protein>
<evidence type="ECO:0000256" key="6">
    <source>
        <dbReference type="ARBA" id="ARBA00023136"/>
    </source>
</evidence>
<dbReference type="RefSeq" id="WP_013536200.1">
    <property type="nucleotide sequence ID" value="NC_014924.1"/>
</dbReference>
<accession>E6WVV1</accession>
<dbReference type="AlphaFoldDB" id="E6WVV1"/>
<keyword evidence="14" id="KW-1185">Reference proteome</keyword>
<keyword evidence="7 8" id="KW-0998">Cell outer membrane</keyword>
<dbReference type="SUPFAM" id="SSF56935">
    <property type="entry name" value="Porins"/>
    <property type="match status" value="1"/>
</dbReference>
<keyword evidence="13" id="KW-0675">Receptor</keyword>
<dbReference type="InterPro" id="IPR039426">
    <property type="entry name" value="TonB-dep_rcpt-like"/>
</dbReference>
<keyword evidence="4 8" id="KW-0812">Transmembrane</keyword>
<dbReference type="CDD" id="cd01347">
    <property type="entry name" value="ligand_gated_channel"/>
    <property type="match status" value="1"/>
</dbReference>
<dbReference type="PANTHER" id="PTHR47234:SF3">
    <property type="entry name" value="SECRETIN_TONB SHORT N-TERMINAL DOMAIN-CONTAINING PROTEIN"/>
    <property type="match status" value="1"/>
</dbReference>
<evidence type="ECO:0000256" key="7">
    <source>
        <dbReference type="ARBA" id="ARBA00023237"/>
    </source>
</evidence>
<evidence type="ECO:0000256" key="2">
    <source>
        <dbReference type="ARBA" id="ARBA00022448"/>
    </source>
</evidence>
<feature type="domain" description="TonB-dependent receptor plug" evidence="12">
    <location>
        <begin position="57"/>
        <end position="177"/>
    </location>
</feature>
<comment type="subcellular location">
    <subcellularLocation>
        <location evidence="1 8">Cell outer membrane</location>
        <topology evidence="1 8">Multi-pass membrane protein</topology>
    </subcellularLocation>
</comment>
<evidence type="ECO:0000259" key="11">
    <source>
        <dbReference type="Pfam" id="PF00593"/>
    </source>
</evidence>
<evidence type="ECO:0000256" key="10">
    <source>
        <dbReference type="SAM" id="SignalP"/>
    </source>
</evidence>
<dbReference type="HOGENOM" id="CLU_010745_1_1_6"/>
<dbReference type="eggNOG" id="COG4771">
    <property type="taxonomic scope" value="Bacteria"/>
</dbReference>
<dbReference type="InterPro" id="IPR012910">
    <property type="entry name" value="Plug_dom"/>
</dbReference>
<keyword evidence="6 8" id="KW-0472">Membrane</keyword>
<organism evidence="13 14">
    <name type="scientific">Pseudoxanthomonas suwonensis (strain 11-1)</name>
    <dbReference type="NCBI Taxonomy" id="743721"/>
    <lineage>
        <taxon>Bacteria</taxon>
        <taxon>Pseudomonadati</taxon>
        <taxon>Pseudomonadota</taxon>
        <taxon>Gammaproteobacteria</taxon>
        <taxon>Lysobacterales</taxon>
        <taxon>Lysobacteraceae</taxon>
        <taxon>Pseudoxanthomonas</taxon>
    </lineage>
</organism>
<evidence type="ECO:0000256" key="5">
    <source>
        <dbReference type="ARBA" id="ARBA00023077"/>
    </source>
</evidence>
<evidence type="ECO:0000256" key="8">
    <source>
        <dbReference type="PROSITE-ProRule" id="PRU01360"/>
    </source>
</evidence>